<reference evidence="2 3" key="1">
    <citation type="submission" date="2019-10" db="EMBL/GenBank/DDBJ databases">
        <title>Assembly and Annotation for the nematode Trichostrongylus colubriformis.</title>
        <authorList>
            <person name="Martin J."/>
        </authorList>
    </citation>
    <scope>NUCLEOTIDE SEQUENCE [LARGE SCALE GENOMIC DNA]</scope>
    <source>
        <strain evidence="2">G859</strain>
        <tissue evidence="2">Whole worm</tissue>
    </source>
</reference>
<name>A0AAN8G412_TRICO</name>
<feature type="region of interest" description="Disordered" evidence="1">
    <location>
        <begin position="16"/>
        <end position="81"/>
    </location>
</feature>
<dbReference type="AlphaFoldDB" id="A0AAN8G412"/>
<feature type="compositionally biased region" description="Polar residues" evidence="1">
    <location>
        <begin position="60"/>
        <end position="75"/>
    </location>
</feature>
<dbReference type="Proteomes" id="UP001331761">
    <property type="component" value="Unassembled WGS sequence"/>
</dbReference>
<organism evidence="2 3">
    <name type="scientific">Trichostrongylus colubriformis</name>
    <name type="common">Black scour worm</name>
    <dbReference type="NCBI Taxonomy" id="6319"/>
    <lineage>
        <taxon>Eukaryota</taxon>
        <taxon>Metazoa</taxon>
        <taxon>Ecdysozoa</taxon>
        <taxon>Nematoda</taxon>
        <taxon>Chromadorea</taxon>
        <taxon>Rhabditida</taxon>
        <taxon>Rhabditina</taxon>
        <taxon>Rhabditomorpha</taxon>
        <taxon>Strongyloidea</taxon>
        <taxon>Trichostrongylidae</taxon>
        <taxon>Trichostrongylus</taxon>
    </lineage>
</organism>
<accession>A0AAN8G412</accession>
<dbReference type="EMBL" id="WIXE01007565">
    <property type="protein sequence ID" value="KAK5980323.1"/>
    <property type="molecule type" value="Genomic_DNA"/>
</dbReference>
<feature type="compositionally biased region" description="Basic and acidic residues" evidence="1">
    <location>
        <begin position="29"/>
        <end position="43"/>
    </location>
</feature>
<evidence type="ECO:0000256" key="1">
    <source>
        <dbReference type="SAM" id="MobiDB-lite"/>
    </source>
</evidence>
<keyword evidence="3" id="KW-1185">Reference proteome</keyword>
<comment type="caution">
    <text evidence="2">The sequence shown here is derived from an EMBL/GenBank/DDBJ whole genome shotgun (WGS) entry which is preliminary data.</text>
</comment>
<feature type="non-terminal residue" evidence="2">
    <location>
        <position position="1"/>
    </location>
</feature>
<protein>
    <submittedName>
        <fullName evidence="2">Uncharacterized protein</fullName>
    </submittedName>
</protein>
<sequence length="81" mass="8795">ETEVFTFVFLQVKEQPIDSTTSTESAMDTEAKDAAHEEQHSGETADAGKTYPITLLESDIGQQQVSHSDSDTGNMAQVGEF</sequence>
<evidence type="ECO:0000313" key="3">
    <source>
        <dbReference type="Proteomes" id="UP001331761"/>
    </source>
</evidence>
<gene>
    <name evidence="2" type="ORF">GCK32_020189</name>
</gene>
<evidence type="ECO:0000313" key="2">
    <source>
        <dbReference type="EMBL" id="KAK5980323.1"/>
    </source>
</evidence>
<feature type="compositionally biased region" description="Polar residues" evidence="1">
    <location>
        <begin position="17"/>
        <end position="26"/>
    </location>
</feature>
<proteinExistence type="predicted"/>